<dbReference type="InterPro" id="IPR037191">
    <property type="entry name" value="VPS9_dom_sf"/>
</dbReference>
<dbReference type="Gene3D" id="1.20.1050.80">
    <property type="entry name" value="VPS9 domain"/>
    <property type="match status" value="1"/>
</dbReference>
<proteinExistence type="predicted"/>
<dbReference type="GO" id="GO:0030139">
    <property type="term" value="C:endocytic vesicle"/>
    <property type="evidence" value="ECO:0007669"/>
    <property type="project" value="TreeGrafter"/>
</dbReference>
<dbReference type="AlphaFoldDB" id="A0A0N4TVZ0"/>
<dbReference type="GO" id="GO:0031267">
    <property type="term" value="F:small GTPase binding"/>
    <property type="evidence" value="ECO:0007669"/>
    <property type="project" value="TreeGrafter"/>
</dbReference>
<sequence>MNFRFHSERHSRERVFAHTSSNTDSLSSTSIQTNTWSPSVAKRGSSFVYNVSSPSIGNTTNERFTCTGSNFAKEQTAVWSAVNSELKSRQKIAKVRPTPQIPLLKKSLTAVAVGSSLQNKLPLRGMTTGNGNQALSKVFHSQSSFEGSVHLRQNFDGTPIYSDNNFGKLTSEYAHLPESADTLLKSDLIVKTRTSSQDQNGKDDDNVSVAGTVFNEPWDSNVWENLLDLAHYGDEKPSTLTRHIDTNQAVFGGAIAEEVDDEVICSLEMSYNGEEERSFQKLQSITNIDDSRNNADYGVVIRRFDNHHLNNNAESDGRRNGIININAYLKSEDNLDKQQQLETICKSVTSGSGDPEASNSFMNISNAGEMSDGTATMDSHKSTNTHSLPRILPRYSKLDDSWLESLDDIPTSIRALSPIISPPRLKNSLSTDPSTKIQEYVERLSQEENTVFGATLRRFIECTFEAEECDPQVFFHSFLSPVKPHLYHLMIREYSKNGWLQALSENLTYVRTLSPEQLGFGVRCKFIPPTTQKMETIKICLRKMQHHYSPLKKLENLLRVIFLAIGRQQSCDNPSGGDMENYDPISIESSKIKVLPPADELVRWLVYLLARTSTVGCEVEAWYMWELLPKQLLTTGDSSYYLITLFSAIDVLKNTESIRKLGQVDDSSITEDGSYCSSLGSVSPVLSSSSDAFVKVAVPDELDGSIRYHTFPGVPQMTAGKLCRVIAHQFGITNPEDHGLYLLVDGYETCLLANECPDLIRHQLKQAHKAHLFAYKRHEAKIAWPKFAVSSLS</sequence>
<dbReference type="InterPro" id="IPR000159">
    <property type="entry name" value="RA_dom"/>
</dbReference>
<evidence type="ECO:0000259" key="3">
    <source>
        <dbReference type="PROSITE" id="PS51205"/>
    </source>
</evidence>
<evidence type="ECO:0000313" key="4">
    <source>
        <dbReference type="EMBL" id="VDN94190.1"/>
    </source>
</evidence>
<feature type="domain" description="Ras-associating" evidence="2">
    <location>
        <begin position="715"/>
        <end position="780"/>
    </location>
</feature>
<organism evidence="6">
    <name type="scientific">Brugia pahangi</name>
    <name type="common">Filarial nematode worm</name>
    <dbReference type="NCBI Taxonomy" id="6280"/>
    <lineage>
        <taxon>Eukaryota</taxon>
        <taxon>Metazoa</taxon>
        <taxon>Ecdysozoa</taxon>
        <taxon>Nematoda</taxon>
        <taxon>Chromadorea</taxon>
        <taxon>Rhabditida</taxon>
        <taxon>Spirurina</taxon>
        <taxon>Spiruromorpha</taxon>
        <taxon>Filarioidea</taxon>
        <taxon>Onchocercidae</taxon>
        <taxon>Brugia</taxon>
    </lineage>
</organism>
<dbReference type="PROSITE" id="PS50200">
    <property type="entry name" value="RA"/>
    <property type="match status" value="1"/>
</dbReference>
<dbReference type="EMBL" id="UZAD01013342">
    <property type="protein sequence ID" value="VDN94190.1"/>
    <property type="molecule type" value="Genomic_DNA"/>
</dbReference>
<evidence type="ECO:0000259" key="2">
    <source>
        <dbReference type="PROSITE" id="PS50200"/>
    </source>
</evidence>
<evidence type="ECO:0000313" key="5">
    <source>
        <dbReference type="Proteomes" id="UP000278627"/>
    </source>
</evidence>
<feature type="compositionally biased region" description="Low complexity" evidence="1">
    <location>
        <begin position="19"/>
        <end position="30"/>
    </location>
</feature>
<feature type="compositionally biased region" description="Basic and acidic residues" evidence="1">
    <location>
        <begin position="1"/>
        <end position="16"/>
    </location>
</feature>
<dbReference type="PROSITE" id="PS51205">
    <property type="entry name" value="VPS9"/>
    <property type="match status" value="1"/>
</dbReference>
<dbReference type="PANTHER" id="PTHR23101">
    <property type="entry name" value="RAB GDP/GTP EXCHANGE FACTOR"/>
    <property type="match status" value="1"/>
</dbReference>
<dbReference type="GO" id="GO:0005829">
    <property type="term" value="C:cytosol"/>
    <property type="evidence" value="ECO:0007669"/>
    <property type="project" value="TreeGrafter"/>
</dbReference>
<protein>
    <submittedName>
        <fullName evidence="6">Ras-GEF domain-containing protein</fullName>
    </submittedName>
</protein>
<dbReference type="GO" id="GO:0005085">
    <property type="term" value="F:guanyl-nucleotide exchange factor activity"/>
    <property type="evidence" value="ECO:0007669"/>
    <property type="project" value="InterPro"/>
</dbReference>
<reference evidence="4 5" key="2">
    <citation type="submission" date="2018-11" db="EMBL/GenBank/DDBJ databases">
        <authorList>
            <consortium name="Pathogen Informatics"/>
        </authorList>
    </citation>
    <scope>NUCLEOTIDE SEQUENCE [LARGE SCALE GENOMIC DNA]</scope>
</reference>
<accession>A0A0N4TVZ0</accession>
<feature type="region of interest" description="Disordered" evidence="1">
    <location>
        <begin position="1"/>
        <end position="32"/>
    </location>
</feature>
<dbReference type="Pfam" id="PF02204">
    <property type="entry name" value="VPS9"/>
    <property type="match status" value="1"/>
</dbReference>
<keyword evidence="5" id="KW-1185">Reference proteome</keyword>
<dbReference type="GO" id="GO:0016192">
    <property type="term" value="P:vesicle-mediated transport"/>
    <property type="evidence" value="ECO:0007669"/>
    <property type="project" value="InterPro"/>
</dbReference>
<dbReference type="PANTHER" id="PTHR23101:SF104">
    <property type="entry name" value="PROTEIN SPRINT"/>
    <property type="match status" value="1"/>
</dbReference>
<dbReference type="WBParaSite" id="BPAG_0001307601-mRNA-1">
    <property type="protein sequence ID" value="BPAG_0001307601-mRNA-1"/>
    <property type="gene ID" value="BPAG_0001307601"/>
</dbReference>
<evidence type="ECO:0000256" key="1">
    <source>
        <dbReference type="SAM" id="MobiDB-lite"/>
    </source>
</evidence>
<reference evidence="6" key="1">
    <citation type="submission" date="2017-02" db="UniProtKB">
        <authorList>
            <consortium name="WormBaseParasite"/>
        </authorList>
    </citation>
    <scope>IDENTIFICATION</scope>
</reference>
<dbReference type="STRING" id="6280.A0A0N4TVZ0"/>
<gene>
    <name evidence="4" type="ORF">BPAG_LOCUS13004</name>
</gene>
<feature type="domain" description="VPS9" evidence="3">
    <location>
        <begin position="494"/>
        <end position="661"/>
    </location>
</feature>
<dbReference type="GO" id="GO:0007165">
    <property type="term" value="P:signal transduction"/>
    <property type="evidence" value="ECO:0007669"/>
    <property type="project" value="InterPro"/>
</dbReference>
<dbReference type="InterPro" id="IPR045046">
    <property type="entry name" value="Vps9-like"/>
</dbReference>
<dbReference type="InterPro" id="IPR003123">
    <property type="entry name" value="VPS9"/>
</dbReference>
<dbReference type="SUPFAM" id="SSF109993">
    <property type="entry name" value="VPS9 domain"/>
    <property type="match status" value="1"/>
</dbReference>
<dbReference type="CDD" id="cd01776">
    <property type="entry name" value="RA_Rin"/>
    <property type="match status" value="1"/>
</dbReference>
<name>A0A0N4TVZ0_BRUPA</name>
<dbReference type="Proteomes" id="UP000278627">
    <property type="component" value="Unassembled WGS sequence"/>
</dbReference>
<evidence type="ECO:0000313" key="6">
    <source>
        <dbReference type="WBParaSite" id="BPAG_0001307601-mRNA-1"/>
    </source>
</evidence>